<dbReference type="EnsemblMetazoa" id="CapteT206721">
    <property type="protein sequence ID" value="CapteP206721"/>
    <property type="gene ID" value="CapteG206721"/>
</dbReference>
<evidence type="ECO:0000256" key="3">
    <source>
        <dbReference type="ARBA" id="ARBA00022833"/>
    </source>
</evidence>
<evidence type="ECO:0000313" key="6">
    <source>
        <dbReference type="EMBL" id="ELT97686.1"/>
    </source>
</evidence>
<dbReference type="InterPro" id="IPR006612">
    <property type="entry name" value="THAP_Znf"/>
</dbReference>
<keyword evidence="8" id="KW-1185">Reference proteome</keyword>
<evidence type="ECO:0000256" key="1">
    <source>
        <dbReference type="ARBA" id="ARBA00022723"/>
    </source>
</evidence>
<dbReference type="EMBL" id="KB308489">
    <property type="protein sequence ID" value="ELT97686.1"/>
    <property type="molecule type" value="Genomic_DNA"/>
</dbReference>
<dbReference type="Proteomes" id="UP000014760">
    <property type="component" value="Unassembled WGS sequence"/>
</dbReference>
<gene>
    <name evidence="6" type="ORF">CAPTEDRAFT_206721</name>
</gene>
<dbReference type="Pfam" id="PF05485">
    <property type="entry name" value="THAP"/>
    <property type="match status" value="1"/>
</dbReference>
<reference evidence="7" key="3">
    <citation type="submission" date="2015-06" db="UniProtKB">
        <authorList>
            <consortium name="EnsemblMetazoa"/>
        </authorList>
    </citation>
    <scope>IDENTIFICATION</scope>
</reference>
<keyword evidence="2" id="KW-0863">Zinc-finger</keyword>
<evidence type="ECO:0000259" key="5">
    <source>
        <dbReference type="Pfam" id="PF05485"/>
    </source>
</evidence>
<organism evidence="6">
    <name type="scientific">Capitella teleta</name>
    <name type="common">Polychaete worm</name>
    <dbReference type="NCBI Taxonomy" id="283909"/>
    <lineage>
        <taxon>Eukaryota</taxon>
        <taxon>Metazoa</taxon>
        <taxon>Spiralia</taxon>
        <taxon>Lophotrochozoa</taxon>
        <taxon>Annelida</taxon>
        <taxon>Polychaeta</taxon>
        <taxon>Sedentaria</taxon>
        <taxon>Scolecida</taxon>
        <taxon>Capitellidae</taxon>
        <taxon>Capitella</taxon>
    </lineage>
</organism>
<dbReference type="EMBL" id="AMQN01010765">
    <property type="status" value="NOT_ANNOTATED_CDS"/>
    <property type="molecule type" value="Genomic_DNA"/>
</dbReference>
<evidence type="ECO:0000256" key="2">
    <source>
        <dbReference type="ARBA" id="ARBA00022771"/>
    </source>
</evidence>
<evidence type="ECO:0000313" key="8">
    <source>
        <dbReference type="Proteomes" id="UP000014760"/>
    </source>
</evidence>
<protein>
    <recommendedName>
        <fullName evidence="5">THAP-type domain-containing protein</fullName>
    </recommendedName>
</protein>
<keyword evidence="3" id="KW-0862">Zinc</keyword>
<dbReference type="SUPFAM" id="SSF57716">
    <property type="entry name" value="Glucocorticoid receptor-like (DNA-binding domain)"/>
    <property type="match status" value="1"/>
</dbReference>
<reference evidence="6 8" key="2">
    <citation type="journal article" date="2013" name="Nature">
        <title>Insights into bilaterian evolution from three spiralian genomes.</title>
        <authorList>
            <person name="Simakov O."/>
            <person name="Marletaz F."/>
            <person name="Cho S.J."/>
            <person name="Edsinger-Gonzales E."/>
            <person name="Havlak P."/>
            <person name="Hellsten U."/>
            <person name="Kuo D.H."/>
            <person name="Larsson T."/>
            <person name="Lv J."/>
            <person name="Arendt D."/>
            <person name="Savage R."/>
            <person name="Osoegawa K."/>
            <person name="de Jong P."/>
            <person name="Grimwood J."/>
            <person name="Chapman J.A."/>
            <person name="Shapiro H."/>
            <person name="Aerts A."/>
            <person name="Otillar R.P."/>
            <person name="Terry A.Y."/>
            <person name="Boore J.L."/>
            <person name="Grigoriev I.V."/>
            <person name="Lindberg D.R."/>
            <person name="Seaver E.C."/>
            <person name="Weisblat D.A."/>
            <person name="Putnam N.H."/>
            <person name="Rokhsar D.S."/>
        </authorList>
    </citation>
    <scope>NUCLEOTIDE SEQUENCE</scope>
    <source>
        <strain evidence="6 8">I ESC-2004</strain>
    </source>
</reference>
<sequence length="112" mass="13195">MVKAKKLRKKPNKSPCGRHWCSVINCRSSTGSMIDPRRARWISNARREDLGIHWTRKELGERRVCSLHFKPEQYNCPSDWTAICFLVQYLSLWIVRTNLKIQPRAESLLRSV</sequence>
<dbReference type="AlphaFoldDB" id="R7U1Z4"/>
<evidence type="ECO:0000313" key="7">
    <source>
        <dbReference type="EnsemblMetazoa" id="CapteP206721"/>
    </source>
</evidence>
<dbReference type="GO" id="GO:0003677">
    <property type="term" value="F:DNA binding"/>
    <property type="evidence" value="ECO:0007669"/>
    <property type="project" value="UniProtKB-KW"/>
</dbReference>
<dbReference type="HOGENOM" id="CLU_2148222_0_0_1"/>
<accession>R7U1Z4</accession>
<reference evidence="8" key="1">
    <citation type="submission" date="2012-12" db="EMBL/GenBank/DDBJ databases">
        <authorList>
            <person name="Hellsten U."/>
            <person name="Grimwood J."/>
            <person name="Chapman J.A."/>
            <person name="Shapiro H."/>
            <person name="Aerts A."/>
            <person name="Otillar R.P."/>
            <person name="Terry A.Y."/>
            <person name="Boore J.L."/>
            <person name="Simakov O."/>
            <person name="Marletaz F."/>
            <person name="Cho S.-J."/>
            <person name="Edsinger-Gonzales E."/>
            <person name="Havlak P."/>
            <person name="Kuo D.-H."/>
            <person name="Larsson T."/>
            <person name="Lv J."/>
            <person name="Arendt D."/>
            <person name="Savage R."/>
            <person name="Osoegawa K."/>
            <person name="de Jong P."/>
            <person name="Lindberg D.R."/>
            <person name="Seaver E.C."/>
            <person name="Weisblat D.A."/>
            <person name="Putnam N.H."/>
            <person name="Grigoriev I.V."/>
            <person name="Rokhsar D.S."/>
        </authorList>
    </citation>
    <scope>NUCLEOTIDE SEQUENCE</scope>
    <source>
        <strain evidence="8">I ESC-2004</strain>
    </source>
</reference>
<keyword evidence="4" id="KW-0238">DNA-binding</keyword>
<name>R7U1Z4_CAPTE</name>
<dbReference type="GO" id="GO:0008270">
    <property type="term" value="F:zinc ion binding"/>
    <property type="evidence" value="ECO:0007669"/>
    <property type="project" value="UniProtKB-KW"/>
</dbReference>
<proteinExistence type="predicted"/>
<keyword evidence="1" id="KW-0479">Metal-binding</keyword>
<feature type="domain" description="THAP-type" evidence="5">
    <location>
        <begin position="21"/>
        <end position="74"/>
    </location>
</feature>
<dbReference type="OrthoDB" id="5982876at2759"/>
<evidence type="ECO:0000256" key="4">
    <source>
        <dbReference type="ARBA" id="ARBA00023125"/>
    </source>
</evidence>